<organism evidence="1 2">
    <name type="scientific">Pseudomonas umsongensis</name>
    <dbReference type="NCBI Taxonomy" id="198618"/>
    <lineage>
        <taxon>Bacteria</taxon>
        <taxon>Pseudomonadati</taxon>
        <taxon>Pseudomonadota</taxon>
        <taxon>Gammaproteobacteria</taxon>
        <taxon>Pseudomonadales</taxon>
        <taxon>Pseudomonadaceae</taxon>
        <taxon>Pseudomonas</taxon>
    </lineage>
</organism>
<reference evidence="1 2" key="1">
    <citation type="submission" date="2020-04" db="EMBL/GenBank/DDBJ databases">
        <authorList>
            <person name="Yao Y."/>
            <person name="He Z."/>
        </authorList>
    </citation>
    <scope>NUCLEOTIDE SEQUENCE [LARGE SCALE GENOMIC DNA]</scope>
    <source>
        <strain evidence="1 2">CY-1</strain>
    </source>
</reference>
<name>A0AAE6ZV66_9PSED</name>
<dbReference type="AlphaFoldDB" id="A0AAE6ZV66"/>
<dbReference type="GeneID" id="72194220"/>
<dbReference type="KEGG" id="pum:HGP31_11560"/>
<dbReference type="Proteomes" id="UP000501367">
    <property type="component" value="Chromosome"/>
</dbReference>
<dbReference type="EMBL" id="CP051487">
    <property type="protein sequence ID" value="QJC78919.1"/>
    <property type="molecule type" value="Genomic_DNA"/>
</dbReference>
<evidence type="ECO:0000313" key="1">
    <source>
        <dbReference type="EMBL" id="QJC78919.1"/>
    </source>
</evidence>
<evidence type="ECO:0000313" key="2">
    <source>
        <dbReference type="Proteomes" id="UP000501367"/>
    </source>
</evidence>
<sequence length="77" mass="8609">MSDEFYKRLLGIPKQNQLFSGNSIFGITTGEDILNFSELDAAGSTVAHYRVVEQRIGYLGEGGSITWHRTEVKSKQD</sequence>
<gene>
    <name evidence="1" type="ORF">HGP31_11560</name>
</gene>
<proteinExistence type="predicted"/>
<dbReference type="RefSeq" id="WP_168757744.1">
    <property type="nucleotide sequence ID" value="NZ_CP051487.1"/>
</dbReference>
<protein>
    <submittedName>
        <fullName evidence="1">Uncharacterized protein</fullName>
    </submittedName>
</protein>
<accession>A0AAE6ZV66</accession>